<evidence type="ECO:0000256" key="1">
    <source>
        <dbReference type="SAM" id="Phobius"/>
    </source>
</evidence>
<dbReference type="EMBL" id="FNKH01000002">
    <property type="protein sequence ID" value="SDQ71922.1"/>
    <property type="molecule type" value="Genomic_DNA"/>
</dbReference>
<evidence type="ECO:0000313" key="3">
    <source>
        <dbReference type="Proteomes" id="UP000181917"/>
    </source>
</evidence>
<keyword evidence="1" id="KW-0812">Transmembrane</keyword>
<keyword evidence="3" id="KW-1185">Reference proteome</keyword>
<sequence>MVANDGYGVYEIMVAFAHIAFVSLLLGSALTNIFRFPWFMYADEPRPAVQRGVGIAELLLAAVVCLPYFWGEGSSVAALIALAYGLAVGVLALWRWKKGHAFRLSSLLAPALLAFAFGALKAGELAALAAGAQA</sequence>
<dbReference type="STRING" id="37928.SAMN04489742_2278"/>
<feature type="transmembrane region" description="Helical" evidence="1">
    <location>
        <begin position="76"/>
        <end position="94"/>
    </location>
</feature>
<dbReference type="OrthoDB" id="4957208at2"/>
<accession>A0A1H1D662</accession>
<name>A0A1H1D662_9MICC</name>
<dbReference type="KEGG" id="acry:AC20117_06015"/>
<feature type="transmembrane region" description="Helical" evidence="1">
    <location>
        <begin position="52"/>
        <end position="70"/>
    </location>
</feature>
<feature type="transmembrane region" description="Helical" evidence="1">
    <location>
        <begin position="101"/>
        <end position="120"/>
    </location>
</feature>
<organism evidence="2 3">
    <name type="scientific">Crystallibacter crystallopoietes</name>
    <dbReference type="NCBI Taxonomy" id="37928"/>
    <lineage>
        <taxon>Bacteria</taxon>
        <taxon>Bacillati</taxon>
        <taxon>Actinomycetota</taxon>
        <taxon>Actinomycetes</taxon>
        <taxon>Micrococcales</taxon>
        <taxon>Micrococcaceae</taxon>
        <taxon>Crystallibacter</taxon>
    </lineage>
</organism>
<keyword evidence="1" id="KW-1133">Transmembrane helix</keyword>
<dbReference type="Proteomes" id="UP000181917">
    <property type="component" value="Unassembled WGS sequence"/>
</dbReference>
<feature type="transmembrane region" description="Helical" evidence="1">
    <location>
        <begin position="12"/>
        <end position="31"/>
    </location>
</feature>
<proteinExistence type="predicted"/>
<keyword evidence="1" id="KW-0472">Membrane</keyword>
<protein>
    <recommendedName>
        <fullName evidence="4">DoxX-like family protein</fullName>
    </recommendedName>
</protein>
<reference evidence="2 3" key="1">
    <citation type="submission" date="2016-10" db="EMBL/GenBank/DDBJ databases">
        <authorList>
            <person name="de Groot N.N."/>
        </authorList>
    </citation>
    <scope>NUCLEOTIDE SEQUENCE [LARGE SCALE GENOMIC DNA]</scope>
    <source>
        <strain evidence="2 3">DSM 20117</strain>
    </source>
</reference>
<gene>
    <name evidence="2" type="ORF">SAMN04489742_2278</name>
</gene>
<evidence type="ECO:0008006" key="4">
    <source>
        <dbReference type="Google" id="ProtNLM"/>
    </source>
</evidence>
<dbReference type="AlphaFoldDB" id="A0A1H1D662"/>
<dbReference type="RefSeq" id="WP_074700501.1">
    <property type="nucleotide sequence ID" value="NZ_CP018863.1"/>
</dbReference>
<evidence type="ECO:0000313" key="2">
    <source>
        <dbReference type="EMBL" id="SDQ71922.1"/>
    </source>
</evidence>